<dbReference type="EMBL" id="KY555070">
    <property type="protein sequence ID" value="ASD49387.1"/>
    <property type="molecule type" value="Genomic_DNA"/>
</dbReference>
<keyword evidence="5" id="KW-0449">Lipoprotein</keyword>
<proteinExistence type="predicted"/>
<keyword evidence="4" id="KW-0564">Palmitate</keyword>
<dbReference type="OMA" id="MFEKTAY"/>
<evidence type="ECO:0000256" key="2">
    <source>
        <dbReference type="ARBA" id="ARBA00022729"/>
    </source>
</evidence>
<dbReference type="RefSeq" id="WP_005322181.1">
    <property type="nucleotide sequence ID" value="NZ_CDDW01000126.1"/>
</dbReference>
<keyword evidence="3 6" id="KW-0472">Membrane</keyword>
<protein>
    <submittedName>
        <fullName evidence="7">IncF plasmid conjugative transfer surface exclusion protein TraT</fullName>
    </submittedName>
</protein>
<feature type="chain" id="PRO_5010210288" evidence="6">
    <location>
        <begin position="26"/>
        <end position="244"/>
    </location>
</feature>
<keyword evidence="2 6" id="KW-0732">Signal</keyword>
<evidence type="ECO:0000256" key="6">
    <source>
        <dbReference type="PIRNR" id="PIRNR002859"/>
    </source>
</evidence>
<dbReference type="InterPro" id="IPR008874">
    <property type="entry name" value="TraT_complement-R"/>
</dbReference>
<evidence type="ECO:0000256" key="5">
    <source>
        <dbReference type="ARBA" id="ARBA00023288"/>
    </source>
</evidence>
<name>A0A1Q4MF90_AERSS</name>
<dbReference type="GO" id="GO:0009279">
    <property type="term" value="C:cell outer membrane"/>
    <property type="evidence" value="ECO:0007669"/>
    <property type="project" value="UniProtKB-SubCell"/>
</dbReference>
<keyword evidence="7" id="KW-0614">Plasmid</keyword>
<dbReference type="EMBL" id="KY555069">
    <property type="protein sequence ID" value="ASD49235.1"/>
    <property type="molecule type" value="Genomic_DNA"/>
</dbReference>
<keyword evidence="6" id="KW-0998">Cell outer membrane</keyword>
<evidence type="ECO:0000256" key="4">
    <source>
        <dbReference type="ARBA" id="ARBA00023139"/>
    </source>
</evidence>
<comment type="subcellular location">
    <subcellularLocation>
        <location evidence="1">Cell outer membrane</location>
        <topology evidence="1">Lipid-anchor</topology>
    </subcellularLocation>
</comment>
<accession>A0A1Q4MF90</accession>
<evidence type="ECO:0000256" key="3">
    <source>
        <dbReference type="ARBA" id="ARBA00023136"/>
    </source>
</evidence>
<reference evidence="7" key="1">
    <citation type="submission" date="2017-01" db="EMBL/GenBank/DDBJ databases">
        <title>Plasmid composition in Aeromonas salmonicida subsp. salmonicida 01-B526 unravels unsuspected type three secretion system loss patterns.</title>
        <authorList>
            <person name="Tanaka K.H."/>
            <person name="Vincent A.T."/>
            <person name="Emond-Rheault J.-G."/>
            <person name="Adamczuk M."/>
            <person name="Frenette M."/>
            <person name="Charette S.J."/>
        </authorList>
    </citation>
    <scope>NUCLEOTIDE SEQUENCE</scope>
    <source>
        <strain evidence="7">01-B526</strain>
        <plasmid evidence="7">pAsa5</plasmid>
        <plasmid evidence="8">pAsa9</plasmid>
    </source>
</reference>
<geneLocation type="plasmid" evidence="8">
    <name>pAsa9</name>
</geneLocation>
<dbReference type="PROSITE" id="PS51257">
    <property type="entry name" value="PROKAR_LIPOPROTEIN"/>
    <property type="match status" value="1"/>
</dbReference>
<sequence length="244" mass="25539">MMKKTVLAVVTVSMLGLAGCSAVHTAVAKRNLDVQTKMSETIFLEPAAERTVYLQIRNTSTEQDLSLEPKLRQALQNKGMTISTNPDTAQYWIQANVLSVGKMNLRDAENTLISGYGAGAFGAAAAAGVVGYNSSSGGAALGAGLVGALVGVAADAMVEDTNYTMVTDLQIAEKAPKGVTVTTDNIAMLKQGTSGGKVQTSTAQGDRHKYQTRVVSNANQMNLEFKDAKTALEDQLSKSGAGIF</sequence>
<evidence type="ECO:0000313" key="8">
    <source>
        <dbReference type="EMBL" id="ASD49387.1"/>
    </source>
</evidence>
<evidence type="ECO:0000256" key="1">
    <source>
        <dbReference type="ARBA" id="ARBA00004459"/>
    </source>
</evidence>
<organism evidence="7">
    <name type="scientific">Aeromonas salmonicida subsp. salmonicida</name>
    <dbReference type="NCBI Taxonomy" id="29491"/>
    <lineage>
        <taxon>Bacteria</taxon>
        <taxon>Pseudomonadati</taxon>
        <taxon>Pseudomonadota</taxon>
        <taxon>Gammaproteobacteria</taxon>
        <taxon>Aeromonadales</taxon>
        <taxon>Aeromonadaceae</taxon>
        <taxon>Aeromonas</taxon>
    </lineage>
</organism>
<evidence type="ECO:0000313" key="7">
    <source>
        <dbReference type="EMBL" id="ASD49235.1"/>
    </source>
</evidence>
<dbReference type="AlphaFoldDB" id="A0A1Q4MF90"/>
<dbReference type="Pfam" id="PF05818">
    <property type="entry name" value="TraT"/>
    <property type="match status" value="1"/>
</dbReference>
<dbReference type="PIRSF" id="PIRSF002859">
    <property type="entry name" value="Lipo_traT"/>
    <property type="match status" value="1"/>
</dbReference>
<feature type="signal peptide" evidence="6">
    <location>
        <begin position="1"/>
        <end position="25"/>
    </location>
</feature>
<gene>
    <name evidence="7" type="primary">traT</name>
</gene>
<geneLocation type="plasmid" evidence="7">
    <name>pAsa5</name>
</geneLocation>